<dbReference type="AlphaFoldDB" id="A0A951QCY4"/>
<organism evidence="2 3">
    <name type="scientific">Drouetiella hepatica Uher 2000/2452</name>
    <dbReference type="NCBI Taxonomy" id="904376"/>
    <lineage>
        <taxon>Bacteria</taxon>
        <taxon>Bacillati</taxon>
        <taxon>Cyanobacteriota</taxon>
        <taxon>Cyanophyceae</taxon>
        <taxon>Oculatellales</taxon>
        <taxon>Oculatellaceae</taxon>
        <taxon>Drouetiella</taxon>
    </lineage>
</organism>
<sequence length="92" mass="10882">MNTETTETIEEFIPNKPFLVQNINFLSASELMEEVQKRDFLIGSLYEQVEEGKNQYEFSSEKMYIQYKKYLLLNTLYFISIFTLFLLLEGGS</sequence>
<evidence type="ECO:0000313" key="2">
    <source>
        <dbReference type="EMBL" id="MBW4660254.1"/>
    </source>
</evidence>
<reference evidence="2" key="2">
    <citation type="journal article" date="2022" name="Microbiol. Resour. Announc.">
        <title>Metagenome Sequencing to Explore Phylogenomics of Terrestrial Cyanobacteria.</title>
        <authorList>
            <person name="Ward R.D."/>
            <person name="Stajich J.E."/>
            <person name="Johansen J.R."/>
            <person name="Huntemann M."/>
            <person name="Clum A."/>
            <person name="Foster B."/>
            <person name="Foster B."/>
            <person name="Roux S."/>
            <person name="Palaniappan K."/>
            <person name="Varghese N."/>
            <person name="Mukherjee S."/>
            <person name="Reddy T.B.K."/>
            <person name="Daum C."/>
            <person name="Copeland A."/>
            <person name="Chen I.A."/>
            <person name="Ivanova N.N."/>
            <person name="Kyrpides N.C."/>
            <person name="Shapiro N."/>
            <person name="Eloe-Fadrosh E.A."/>
            <person name="Pietrasiak N."/>
        </authorList>
    </citation>
    <scope>NUCLEOTIDE SEQUENCE</scope>
    <source>
        <strain evidence="2">UHER 2000/2452</strain>
    </source>
</reference>
<proteinExistence type="predicted"/>
<dbReference type="EMBL" id="JAHHHD010000019">
    <property type="protein sequence ID" value="MBW4660254.1"/>
    <property type="molecule type" value="Genomic_DNA"/>
</dbReference>
<evidence type="ECO:0000313" key="3">
    <source>
        <dbReference type="Proteomes" id="UP000757435"/>
    </source>
</evidence>
<dbReference type="Proteomes" id="UP000757435">
    <property type="component" value="Unassembled WGS sequence"/>
</dbReference>
<reference evidence="2" key="1">
    <citation type="submission" date="2021-05" db="EMBL/GenBank/DDBJ databases">
        <authorList>
            <person name="Pietrasiak N."/>
            <person name="Ward R."/>
            <person name="Stajich J.E."/>
            <person name="Kurbessoian T."/>
        </authorList>
    </citation>
    <scope>NUCLEOTIDE SEQUENCE</scope>
    <source>
        <strain evidence="2">UHER 2000/2452</strain>
    </source>
</reference>
<gene>
    <name evidence="2" type="ORF">KME15_16385</name>
</gene>
<comment type="caution">
    <text evidence="2">The sequence shown here is derived from an EMBL/GenBank/DDBJ whole genome shotgun (WGS) entry which is preliminary data.</text>
</comment>
<accession>A0A951QCY4</accession>
<keyword evidence="1" id="KW-1133">Transmembrane helix</keyword>
<evidence type="ECO:0000256" key="1">
    <source>
        <dbReference type="SAM" id="Phobius"/>
    </source>
</evidence>
<keyword evidence="1" id="KW-0472">Membrane</keyword>
<protein>
    <submittedName>
        <fullName evidence="2">Uncharacterized protein</fullName>
    </submittedName>
</protein>
<feature type="transmembrane region" description="Helical" evidence="1">
    <location>
        <begin position="70"/>
        <end position="88"/>
    </location>
</feature>
<name>A0A951QCY4_9CYAN</name>
<keyword evidence="1" id="KW-0812">Transmembrane</keyword>